<dbReference type="PRINTS" id="PR00039">
    <property type="entry name" value="HTHLYSR"/>
</dbReference>
<evidence type="ECO:0000256" key="3">
    <source>
        <dbReference type="ARBA" id="ARBA00023125"/>
    </source>
</evidence>
<comment type="caution">
    <text evidence="6">The sequence shown here is derived from an EMBL/GenBank/DDBJ whole genome shotgun (WGS) entry which is preliminary data.</text>
</comment>
<dbReference type="PROSITE" id="PS50931">
    <property type="entry name" value="HTH_LYSR"/>
    <property type="match status" value="1"/>
</dbReference>
<protein>
    <submittedName>
        <fullName evidence="6">LysR family transcriptional regulator</fullName>
    </submittedName>
</protein>
<dbReference type="SUPFAM" id="SSF53850">
    <property type="entry name" value="Periplasmic binding protein-like II"/>
    <property type="match status" value="1"/>
</dbReference>
<organism evidence="6 7">
    <name type="scientific">Actinomycetospora atypica</name>
    <dbReference type="NCBI Taxonomy" id="1290095"/>
    <lineage>
        <taxon>Bacteria</taxon>
        <taxon>Bacillati</taxon>
        <taxon>Actinomycetota</taxon>
        <taxon>Actinomycetes</taxon>
        <taxon>Pseudonocardiales</taxon>
        <taxon>Pseudonocardiaceae</taxon>
        <taxon>Actinomycetospora</taxon>
    </lineage>
</organism>
<dbReference type="InterPro" id="IPR000847">
    <property type="entry name" value="LysR_HTH_N"/>
</dbReference>
<evidence type="ECO:0000313" key="7">
    <source>
        <dbReference type="Proteomes" id="UP001595947"/>
    </source>
</evidence>
<gene>
    <name evidence="6" type="ORF">ACFPBZ_00105</name>
</gene>
<evidence type="ECO:0000259" key="5">
    <source>
        <dbReference type="PROSITE" id="PS50931"/>
    </source>
</evidence>
<dbReference type="InterPro" id="IPR036388">
    <property type="entry name" value="WH-like_DNA-bd_sf"/>
</dbReference>
<evidence type="ECO:0000313" key="6">
    <source>
        <dbReference type="EMBL" id="MFC5060596.1"/>
    </source>
</evidence>
<evidence type="ECO:0000256" key="2">
    <source>
        <dbReference type="ARBA" id="ARBA00023015"/>
    </source>
</evidence>
<dbReference type="EMBL" id="JBHSIV010000001">
    <property type="protein sequence ID" value="MFC5060596.1"/>
    <property type="molecule type" value="Genomic_DNA"/>
</dbReference>
<sequence>MELRALRYFVTVAEERHFGRAAERLHIVQPAVSQQIARLERELGTTLIDRSPRHVRLTPAGERVLDAARETLAAADRVRAAVGDPGTTLRVGTAPALTARLERALAVLRADDPSGQVVLVDLPAAERLAAVRDGRLDVALMRGTRSSPGLTVVPVWTEPLHAVLAADHPLSGRGAVTLAELAEGPMLLLDGGADPALHDAATRALGAAGVCQTDRRTAGSVQDVVVGVGADPRAWSVLPVDLVAASGSRRVRSVALDPAVELVGSIVAPPSTPASCVAALAAAFGDDEAGARPGG</sequence>
<dbReference type="Proteomes" id="UP001595947">
    <property type="component" value="Unassembled WGS sequence"/>
</dbReference>
<keyword evidence="3" id="KW-0238">DNA-binding</keyword>
<dbReference type="PANTHER" id="PTHR30346:SF0">
    <property type="entry name" value="HCA OPERON TRANSCRIPTIONAL ACTIVATOR HCAR"/>
    <property type="match status" value="1"/>
</dbReference>
<keyword evidence="4" id="KW-0804">Transcription</keyword>
<feature type="domain" description="HTH lysR-type" evidence="5">
    <location>
        <begin position="1"/>
        <end position="58"/>
    </location>
</feature>
<dbReference type="Pfam" id="PF03466">
    <property type="entry name" value="LysR_substrate"/>
    <property type="match status" value="1"/>
</dbReference>
<comment type="similarity">
    <text evidence="1">Belongs to the LysR transcriptional regulatory family.</text>
</comment>
<dbReference type="Gene3D" id="3.40.190.10">
    <property type="entry name" value="Periplasmic binding protein-like II"/>
    <property type="match status" value="2"/>
</dbReference>
<keyword evidence="2" id="KW-0805">Transcription regulation</keyword>
<evidence type="ECO:0000256" key="1">
    <source>
        <dbReference type="ARBA" id="ARBA00009437"/>
    </source>
</evidence>
<dbReference type="Gene3D" id="1.10.10.10">
    <property type="entry name" value="Winged helix-like DNA-binding domain superfamily/Winged helix DNA-binding domain"/>
    <property type="match status" value="1"/>
</dbReference>
<accession>A0ABV9YJ98</accession>
<dbReference type="InterPro" id="IPR005119">
    <property type="entry name" value="LysR_subst-bd"/>
</dbReference>
<dbReference type="SUPFAM" id="SSF46785">
    <property type="entry name" value="Winged helix' DNA-binding domain"/>
    <property type="match status" value="1"/>
</dbReference>
<proteinExistence type="inferred from homology"/>
<evidence type="ECO:0000256" key="4">
    <source>
        <dbReference type="ARBA" id="ARBA00023163"/>
    </source>
</evidence>
<keyword evidence="7" id="KW-1185">Reference proteome</keyword>
<dbReference type="PANTHER" id="PTHR30346">
    <property type="entry name" value="TRANSCRIPTIONAL DUAL REGULATOR HCAR-RELATED"/>
    <property type="match status" value="1"/>
</dbReference>
<reference evidence="7" key="1">
    <citation type="journal article" date="2019" name="Int. J. Syst. Evol. Microbiol.">
        <title>The Global Catalogue of Microorganisms (GCM) 10K type strain sequencing project: providing services to taxonomists for standard genome sequencing and annotation.</title>
        <authorList>
            <consortium name="The Broad Institute Genomics Platform"/>
            <consortium name="The Broad Institute Genome Sequencing Center for Infectious Disease"/>
            <person name="Wu L."/>
            <person name="Ma J."/>
        </authorList>
    </citation>
    <scope>NUCLEOTIDE SEQUENCE [LARGE SCALE GENOMIC DNA]</scope>
    <source>
        <strain evidence="7">CGMCC 4.7093</strain>
    </source>
</reference>
<dbReference type="InterPro" id="IPR036390">
    <property type="entry name" value="WH_DNA-bd_sf"/>
</dbReference>
<name>A0ABV9YJ98_9PSEU</name>
<dbReference type="Pfam" id="PF00126">
    <property type="entry name" value="HTH_1"/>
    <property type="match status" value="1"/>
</dbReference>
<dbReference type="RefSeq" id="WP_378033956.1">
    <property type="nucleotide sequence ID" value="NZ_JBHSIV010000001.1"/>
</dbReference>
<dbReference type="CDD" id="cd08414">
    <property type="entry name" value="PBP2_LTTR_aromatics_like"/>
    <property type="match status" value="1"/>
</dbReference>